<organism evidence="1 2">
    <name type="scientific">Trema orientale</name>
    <name type="common">Charcoal tree</name>
    <name type="synonym">Celtis orientalis</name>
    <dbReference type="NCBI Taxonomy" id="63057"/>
    <lineage>
        <taxon>Eukaryota</taxon>
        <taxon>Viridiplantae</taxon>
        <taxon>Streptophyta</taxon>
        <taxon>Embryophyta</taxon>
        <taxon>Tracheophyta</taxon>
        <taxon>Spermatophyta</taxon>
        <taxon>Magnoliopsida</taxon>
        <taxon>eudicotyledons</taxon>
        <taxon>Gunneridae</taxon>
        <taxon>Pentapetalae</taxon>
        <taxon>rosids</taxon>
        <taxon>fabids</taxon>
        <taxon>Rosales</taxon>
        <taxon>Cannabaceae</taxon>
        <taxon>Trema</taxon>
    </lineage>
</organism>
<evidence type="ECO:0000313" key="2">
    <source>
        <dbReference type="Proteomes" id="UP000237000"/>
    </source>
</evidence>
<evidence type="ECO:0000313" key="1">
    <source>
        <dbReference type="EMBL" id="POO00696.1"/>
    </source>
</evidence>
<name>A0A2P5FSB4_TREOI</name>
<dbReference type="InParanoid" id="A0A2P5FSB4"/>
<proteinExistence type="predicted"/>
<keyword evidence="2" id="KW-1185">Reference proteome</keyword>
<dbReference type="Proteomes" id="UP000237000">
    <property type="component" value="Unassembled WGS sequence"/>
</dbReference>
<protein>
    <submittedName>
        <fullName evidence="1">Uncharacterized protein</fullName>
    </submittedName>
</protein>
<reference evidence="2" key="1">
    <citation type="submission" date="2016-06" db="EMBL/GenBank/DDBJ databases">
        <title>Parallel loss of symbiosis genes in relatives of nitrogen-fixing non-legume Parasponia.</title>
        <authorList>
            <person name="Van Velzen R."/>
            <person name="Holmer R."/>
            <person name="Bu F."/>
            <person name="Rutten L."/>
            <person name="Van Zeijl A."/>
            <person name="Liu W."/>
            <person name="Santuari L."/>
            <person name="Cao Q."/>
            <person name="Sharma T."/>
            <person name="Shen D."/>
            <person name="Roswanjaya Y."/>
            <person name="Wardhani T."/>
            <person name="Kalhor M.S."/>
            <person name="Jansen J."/>
            <person name="Van den Hoogen J."/>
            <person name="Gungor B."/>
            <person name="Hartog M."/>
            <person name="Hontelez J."/>
            <person name="Verver J."/>
            <person name="Yang W.-C."/>
            <person name="Schijlen E."/>
            <person name="Repin R."/>
            <person name="Schilthuizen M."/>
            <person name="Schranz E."/>
            <person name="Heidstra R."/>
            <person name="Miyata K."/>
            <person name="Fedorova E."/>
            <person name="Kohlen W."/>
            <person name="Bisseling T."/>
            <person name="Smit S."/>
            <person name="Geurts R."/>
        </authorList>
    </citation>
    <scope>NUCLEOTIDE SEQUENCE [LARGE SCALE GENOMIC DNA]</scope>
    <source>
        <strain evidence="2">cv. RG33-2</strain>
    </source>
</reference>
<comment type="caution">
    <text evidence="1">The sequence shown here is derived from an EMBL/GenBank/DDBJ whole genome shotgun (WGS) entry which is preliminary data.</text>
</comment>
<feature type="non-terminal residue" evidence="1">
    <location>
        <position position="1"/>
    </location>
</feature>
<dbReference type="AlphaFoldDB" id="A0A2P5FSB4"/>
<accession>A0A2P5FSB4</accession>
<gene>
    <name evidence="1" type="ORF">TorRG33x02_033270</name>
</gene>
<dbReference type="EMBL" id="JXTC01000011">
    <property type="protein sequence ID" value="POO00696.1"/>
    <property type="molecule type" value="Genomic_DNA"/>
</dbReference>
<sequence length="29" mass="3634">LLFESPTRYRIDWAYKILGIRPQYPYNPY</sequence>